<evidence type="ECO:0000256" key="1">
    <source>
        <dbReference type="ARBA" id="ARBA00004196"/>
    </source>
</evidence>
<dbReference type="NCBIfam" id="NF041518">
    <property type="entry name" value="choice_anch_Q"/>
    <property type="match status" value="1"/>
</dbReference>
<dbReference type="SMART" id="SM00710">
    <property type="entry name" value="PbH1"/>
    <property type="match status" value="7"/>
</dbReference>
<keyword evidence="4" id="KW-0964">Secreted</keyword>
<evidence type="ECO:0000256" key="8">
    <source>
        <dbReference type="SAM" id="MobiDB-lite"/>
    </source>
</evidence>
<evidence type="ECO:0008006" key="11">
    <source>
        <dbReference type="Google" id="ProtNLM"/>
    </source>
</evidence>
<dbReference type="InterPro" id="IPR006626">
    <property type="entry name" value="PbH1"/>
</dbReference>
<evidence type="ECO:0000256" key="2">
    <source>
        <dbReference type="ARBA" id="ARBA00004442"/>
    </source>
</evidence>
<reference evidence="9" key="1">
    <citation type="journal article" date="2014" name="Int. J. Syst. Evol. Microbiol.">
        <title>Complete genome sequence of Corynebacterium casei LMG S-19264T (=DSM 44701T), isolated from a smear-ripened cheese.</title>
        <authorList>
            <consortium name="US DOE Joint Genome Institute (JGI-PGF)"/>
            <person name="Walter F."/>
            <person name="Albersmeier A."/>
            <person name="Kalinowski J."/>
            <person name="Ruckert C."/>
        </authorList>
    </citation>
    <scope>NUCLEOTIDE SEQUENCE</scope>
    <source>
        <strain evidence="9">KCTC 12988</strain>
    </source>
</reference>
<evidence type="ECO:0000313" key="9">
    <source>
        <dbReference type="EMBL" id="GHC52005.1"/>
    </source>
</evidence>
<organism evidence="9 10">
    <name type="scientific">Roseibacillus persicicus</name>
    <dbReference type="NCBI Taxonomy" id="454148"/>
    <lineage>
        <taxon>Bacteria</taxon>
        <taxon>Pseudomonadati</taxon>
        <taxon>Verrucomicrobiota</taxon>
        <taxon>Verrucomicrobiia</taxon>
        <taxon>Verrucomicrobiales</taxon>
        <taxon>Verrucomicrobiaceae</taxon>
        <taxon>Roseibacillus</taxon>
    </lineage>
</organism>
<reference evidence="9" key="2">
    <citation type="submission" date="2020-09" db="EMBL/GenBank/DDBJ databases">
        <authorList>
            <person name="Sun Q."/>
            <person name="Kim S."/>
        </authorList>
    </citation>
    <scope>NUCLEOTIDE SEQUENCE</scope>
    <source>
        <strain evidence="9">KCTC 12988</strain>
    </source>
</reference>
<keyword evidence="6" id="KW-0472">Membrane</keyword>
<evidence type="ECO:0000256" key="5">
    <source>
        <dbReference type="ARBA" id="ARBA00022729"/>
    </source>
</evidence>
<dbReference type="GO" id="GO:0009279">
    <property type="term" value="C:cell outer membrane"/>
    <property type="evidence" value="ECO:0007669"/>
    <property type="project" value="UniProtKB-SubCell"/>
</dbReference>
<protein>
    <recommendedName>
        <fullName evidence="11">Right handed beta helix domain-containing protein</fullName>
    </recommendedName>
</protein>
<evidence type="ECO:0000313" key="10">
    <source>
        <dbReference type="Proteomes" id="UP000644507"/>
    </source>
</evidence>
<gene>
    <name evidence="9" type="ORF">GCM10007100_17870</name>
</gene>
<name>A0A918TQ79_9BACT</name>
<feature type="region of interest" description="Disordered" evidence="8">
    <location>
        <begin position="439"/>
        <end position="459"/>
    </location>
</feature>
<dbReference type="InterPro" id="IPR059226">
    <property type="entry name" value="Choice_anch_Q_dom"/>
</dbReference>
<keyword evidence="5" id="KW-0732">Signal</keyword>
<dbReference type="Proteomes" id="UP000644507">
    <property type="component" value="Unassembled WGS sequence"/>
</dbReference>
<sequence length="585" mass="59479">MIPAAGQAANFTVDTLSDVDADGATLREAILLANATTEADTITFAPELVGTLTLTQGEIIISENLAINGPEERITISGDNQTRHFYIPLSTVSLSNLNLIDGDSIKGGALEVEQSILTLTNCDISNNVSSANGGAINSERSELTLTNCSISDNSASGRGGGIFADGTRNDGSQLILSNCEVSGNTTSSTQNIVTSGGGIATDSLDLVSIENSLLSGNSATSTTRNRGIAGGLLSNSTGELLIENSTFVDNSSSFFGGAISSSYSDFIAVSSSTISNNVSNAGSGIAAYSCTEAVLTNCTIIGNSTQASGGGIYSRGTNNLHVQSCSVTANSAANRGGGVYAASTGLNVGNSIVAFNNASTGSTDLSHNGSRALVLGSPNLFSSAIGLTLPGDQIIETDAANVFATTSETNGIVTGTLADNGGPVSTLLILQGGVAENAGDNGGLPADSQDLDNDSDTSEALPIDARGYPRVADSTVDLGAVEFTASYDLASGDLVLSFTGIAADGSAVLSFTNDREIAEGEAWVVSRSTDLNDFVSIFTFDGATVVDEEAGNSSDFDPVESIYTITDTAPPSPKAFYKLEIKDSE</sequence>
<dbReference type="GO" id="GO:0005576">
    <property type="term" value="C:extracellular region"/>
    <property type="evidence" value="ECO:0007669"/>
    <property type="project" value="UniProtKB-SubCell"/>
</dbReference>
<keyword evidence="10" id="KW-1185">Reference proteome</keyword>
<dbReference type="EMBL" id="BMXI01000006">
    <property type="protein sequence ID" value="GHC52005.1"/>
    <property type="molecule type" value="Genomic_DNA"/>
</dbReference>
<evidence type="ECO:0000256" key="4">
    <source>
        <dbReference type="ARBA" id="ARBA00022525"/>
    </source>
</evidence>
<accession>A0A918TQ79</accession>
<dbReference type="Pfam" id="PF02415">
    <property type="entry name" value="Chlam_PMP"/>
    <property type="match status" value="2"/>
</dbReference>
<dbReference type="InterPro" id="IPR012334">
    <property type="entry name" value="Pectin_lyas_fold"/>
</dbReference>
<evidence type="ECO:0000256" key="6">
    <source>
        <dbReference type="ARBA" id="ARBA00023136"/>
    </source>
</evidence>
<evidence type="ECO:0000256" key="3">
    <source>
        <dbReference type="ARBA" id="ARBA00004613"/>
    </source>
</evidence>
<dbReference type="PANTHER" id="PTHR11319">
    <property type="entry name" value="G PROTEIN-COUPLED RECEPTOR-RELATED"/>
    <property type="match status" value="1"/>
</dbReference>
<comment type="caution">
    <text evidence="9">The sequence shown here is derived from an EMBL/GenBank/DDBJ whole genome shotgun (WGS) entry which is preliminary data.</text>
</comment>
<evidence type="ECO:0000256" key="7">
    <source>
        <dbReference type="ARBA" id="ARBA00023237"/>
    </source>
</evidence>
<dbReference type="PANTHER" id="PTHR11319:SF35">
    <property type="entry name" value="OUTER MEMBRANE PROTEIN PMPC-RELATED"/>
    <property type="match status" value="1"/>
</dbReference>
<proteinExistence type="predicted"/>
<dbReference type="Gene3D" id="2.160.20.10">
    <property type="entry name" value="Single-stranded right-handed beta-helix, Pectin lyase-like"/>
    <property type="match status" value="1"/>
</dbReference>
<dbReference type="InterPro" id="IPR011050">
    <property type="entry name" value="Pectin_lyase_fold/virulence"/>
</dbReference>
<keyword evidence="7" id="KW-0998">Cell outer membrane</keyword>
<dbReference type="AlphaFoldDB" id="A0A918TQ79"/>
<dbReference type="InterPro" id="IPR003368">
    <property type="entry name" value="POMP_repeat"/>
</dbReference>
<comment type="subcellular location">
    <subcellularLocation>
        <location evidence="1">Cell envelope</location>
    </subcellularLocation>
    <subcellularLocation>
        <location evidence="2">Cell outer membrane</location>
    </subcellularLocation>
    <subcellularLocation>
        <location evidence="3">Secreted</location>
    </subcellularLocation>
</comment>
<dbReference type="SUPFAM" id="SSF51126">
    <property type="entry name" value="Pectin lyase-like"/>
    <property type="match status" value="2"/>
</dbReference>